<dbReference type="EMBL" id="FOZS01000002">
    <property type="protein sequence ID" value="SFS79081.1"/>
    <property type="molecule type" value="Genomic_DNA"/>
</dbReference>
<evidence type="ECO:0000313" key="1">
    <source>
        <dbReference type="EMBL" id="SFS79081.1"/>
    </source>
</evidence>
<proteinExistence type="predicted"/>
<accession>A0A1I6SQ81</accession>
<sequence length="144" mass="15427">MPAADFQYSEPGTDDGRPPVQCEACRSAFESDSRQAVSFLLVDQLTIPLVSCEDHLEQFASVCGLTTEDAAETLDHRPAGGVRCPGCQHAPHSGTQPVIPVREGAVLVVACPEHQSKILQRFQAGIQTRRTLSSSVDAATPSLR</sequence>
<keyword evidence="2" id="KW-1185">Reference proteome</keyword>
<protein>
    <submittedName>
        <fullName evidence="1">Uncharacterized protein</fullName>
    </submittedName>
</protein>
<name>A0A1I6SQ81_9EURY</name>
<gene>
    <name evidence="1" type="ORF">SAMN04488556_2840</name>
</gene>
<reference evidence="2" key="1">
    <citation type="submission" date="2016-10" db="EMBL/GenBank/DDBJ databases">
        <authorList>
            <person name="Varghese N."/>
            <person name="Submissions S."/>
        </authorList>
    </citation>
    <scope>NUCLEOTIDE SEQUENCE [LARGE SCALE GENOMIC DNA]</scope>
    <source>
        <strain evidence="2">DSM 22427</strain>
    </source>
</reference>
<dbReference type="AlphaFoldDB" id="A0A1I6SQ81"/>
<dbReference type="Proteomes" id="UP000199199">
    <property type="component" value="Unassembled WGS sequence"/>
</dbReference>
<dbReference type="OrthoDB" id="334312at2157"/>
<dbReference type="RefSeq" id="WP_092905239.1">
    <property type="nucleotide sequence ID" value="NZ_FOZS01000002.1"/>
</dbReference>
<organism evidence="1 2">
    <name type="scientific">Halostagnicola kamekurae</name>
    <dbReference type="NCBI Taxonomy" id="619731"/>
    <lineage>
        <taxon>Archaea</taxon>
        <taxon>Methanobacteriati</taxon>
        <taxon>Methanobacteriota</taxon>
        <taxon>Stenosarchaea group</taxon>
        <taxon>Halobacteria</taxon>
        <taxon>Halobacteriales</taxon>
        <taxon>Natrialbaceae</taxon>
        <taxon>Halostagnicola</taxon>
    </lineage>
</organism>
<evidence type="ECO:0000313" key="2">
    <source>
        <dbReference type="Proteomes" id="UP000199199"/>
    </source>
</evidence>